<evidence type="ECO:0000313" key="1">
    <source>
        <dbReference type="EMBL" id="BDV34694.1"/>
    </source>
</evidence>
<dbReference type="InterPro" id="IPR008775">
    <property type="entry name" value="Phytyl_CoA_dOase-like"/>
</dbReference>
<dbReference type="Gene3D" id="2.60.120.620">
    <property type="entry name" value="q2cbj1_9rhob like domain"/>
    <property type="match status" value="1"/>
</dbReference>
<accession>A0ABN6VG69</accession>
<sequence length="305" mass="33908">MLTKDLLPGVPLIESPFFARDISSLPESYQLIAQQLHDHGFAVIDFPDARFDEKAEAIKNRLAARFGWSDPAACPMSARIQDAWEFDRDVRDIACNDAILDLLSALYGKTAFPFQTLNFPIGTQQPAHSDHIHFSAIPERFMCGVWVALEDVGADAGPLYYYPGSHVWPSYGNEHIGVSLANDPPDAAVRKFVHLHDALPKALGVERQTFLARKGQALIWASNLLHGGAPRVDAARSRWSQVTHYFFEGCRYTTPLKNDAMAGTTIRRRVKDVRKESGLSGVRVDGSSLAQHIISAFANRRKPKD</sequence>
<name>A0ABN6VG69_9HYPH</name>
<dbReference type="PANTHER" id="PTHR20883">
    <property type="entry name" value="PHYTANOYL-COA DIOXYGENASE DOMAIN CONTAINING 1"/>
    <property type="match status" value="1"/>
</dbReference>
<organism evidence="1 2">
    <name type="scientific">Methylocystis iwaonis</name>
    <dbReference type="NCBI Taxonomy" id="2885079"/>
    <lineage>
        <taxon>Bacteria</taxon>
        <taxon>Pseudomonadati</taxon>
        <taxon>Pseudomonadota</taxon>
        <taxon>Alphaproteobacteria</taxon>
        <taxon>Hyphomicrobiales</taxon>
        <taxon>Methylocystaceae</taxon>
        <taxon>Methylocystis</taxon>
    </lineage>
</organism>
<dbReference type="PANTHER" id="PTHR20883:SF46">
    <property type="entry name" value="PHYTANOYL-COA HYDROXYLASE"/>
    <property type="match status" value="1"/>
</dbReference>
<evidence type="ECO:0008006" key="3">
    <source>
        <dbReference type="Google" id="ProtNLM"/>
    </source>
</evidence>
<dbReference type="Pfam" id="PF05721">
    <property type="entry name" value="PhyH"/>
    <property type="match status" value="1"/>
</dbReference>
<reference evidence="1 2" key="1">
    <citation type="journal article" date="2023" name="Int. J. Syst. Evol. Microbiol.">
        <title>Methylocystis iwaonis sp. nov., a type II methane-oxidizing bacterium from surface soil of a rice paddy field in Japan, and emended description of the genus Methylocystis (ex Whittenbury et al. 1970) Bowman et al. 1993.</title>
        <authorList>
            <person name="Kaise H."/>
            <person name="Sawadogo J.B."/>
            <person name="Alam M.S."/>
            <person name="Ueno C."/>
            <person name="Dianou D."/>
            <person name="Shinjo R."/>
            <person name="Asakawa S."/>
        </authorList>
    </citation>
    <scope>NUCLEOTIDE SEQUENCE [LARGE SCALE GENOMIC DNA]</scope>
    <source>
        <strain evidence="1 2">SS37A-Re</strain>
    </source>
</reference>
<dbReference type="RefSeq" id="WP_281927943.1">
    <property type="nucleotide sequence ID" value="NZ_AP027142.1"/>
</dbReference>
<evidence type="ECO:0000313" key="2">
    <source>
        <dbReference type="Proteomes" id="UP001317629"/>
    </source>
</evidence>
<dbReference type="SUPFAM" id="SSF51197">
    <property type="entry name" value="Clavaminate synthase-like"/>
    <property type="match status" value="1"/>
</dbReference>
<dbReference type="Proteomes" id="UP001317629">
    <property type="component" value="Chromosome"/>
</dbReference>
<gene>
    <name evidence="1" type="ORF">SS37A_22230</name>
</gene>
<proteinExistence type="predicted"/>
<dbReference type="EMBL" id="AP027142">
    <property type="protein sequence ID" value="BDV34694.1"/>
    <property type="molecule type" value="Genomic_DNA"/>
</dbReference>
<keyword evidence="2" id="KW-1185">Reference proteome</keyword>
<protein>
    <recommendedName>
        <fullName evidence="3">Phytanoyl-CoA dioxygenase</fullName>
    </recommendedName>
</protein>